<keyword evidence="8" id="KW-0677">Repeat</keyword>
<name>A0A3A9J2V7_9PROT</name>
<evidence type="ECO:0000256" key="14">
    <source>
        <dbReference type="SAM" id="SignalP"/>
    </source>
</evidence>
<evidence type="ECO:0000256" key="10">
    <source>
        <dbReference type="ARBA" id="ARBA00023004"/>
    </source>
</evidence>
<feature type="domain" description="Cytochrome c" evidence="15">
    <location>
        <begin position="29"/>
        <end position="132"/>
    </location>
</feature>
<evidence type="ECO:0000313" key="17">
    <source>
        <dbReference type="EMBL" id="RMI26721.1"/>
    </source>
</evidence>
<feature type="binding site" description="covalent" evidence="12">
    <location>
        <position position="312"/>
    </location>
    <ligand>
        <name>heme c</name>
        <dbReference type="ChEBI" id="CHEBI:61717"/>
        <label>3</label>
    </ligand>
</feature>
<protein>
    <submittedName>
        <fullName evidence="16">Cytochrome c</fullName>
    </submittedName>
</protein>
<dbReference type="PIRSF" id="PIRSF000018">
    <property type="entry name" value="Mb_ADH_cyt_c"/>
    <property type="match status" value="1"/>
</dbReference>
<accession>A0A3A9J2V7</accession>
<keyword evidence="7 14" id="KW-0732">Signal</keyword>
<dbReference type="Proteomes" id="UP000274097">
    <property type="component" value="Unassembled WGS sequence"/>
</dbReference>
<feature type="binding site" description="covalent" evidence="12">
    <location>
        <position position="315"/>
    </location>
    <ligand>
        <name>heme c</name>
        <dbReference type="ChEBI" id="CHEBI:61717"/>
        <label>3</label>
    </ligand>
</feature>
<dbReference type="AlphaFoldDB" id="A0A3A9J2V7"/>
<dbReference type="EMBL" id="RFLX01000002">
    <property type="protein sequence ID" value="RMI26721.1"/>
    <property type="molecule type" value="Genomic_DNA"/>
</dbReference>
<keyword evidence="3" id="KW-1003">Cell membrane</keyword>
<feature type="chain" id="PRO_5017380224" evidence="14">
    <location>
        <begin position="24"/>
        <end position="413"/>
    </location>
</feature>
<dbReference type="OrthoDB" id="9811281at2"/>
<evidence type="ECO:0000256" key="13">
    <source>
        <dbReference type="PIRSR" id="PIRSR000018-51"/>
    </source>
</evidence>
<dbReference type="InterPro" id="IPR008168">
    <property type="entry name" value="Cyt_C_IC"/>
</dbReference>
<proteinExistence type="predicted"/>
<dbReference type="InterPro" id="IPR051459">
    <property type="entry name" value="Cytochrome_c-type_DH"/>
</dbReference>
<dbReference type="InterPro" id="IPR036909">
    <property type="entry name" value="Cyt_c-like_dom_sf"/>
</dbReference>
<evidence type="ECO:0000313" key="19">
    <source>
        <dbReference type="Proteomes" id="UP000278036"/>
    </source>
</evidence>
<gene>
    <name evidence="16" type="ORF">D6Z83_24455</name>
    <name evidence="17" type="ORF">EBE87_04230</name>
</gene>
<dbReference type="GO" id="GO:0009055">
    <property type="term" value="F:electron transfer activity"/>
    <property type="evidence" value="ECO:0007669"/>
    <property type="project" value="InterPro"/>
</dbReference>
<dbReference type="PROSITE" id="PS51007">
    <property type="entry name" value="CYTC"/>
    <property type="match status" value="3"/>
</dbReference>
<keyword evidence="18" id="KW-1185">Reference proteome</keyword>
<dbReference type="GO" id="GO:0005506">
    <property type="term" value="F:iron ion binding"/>
    <property type="evidence" value="ECO:0007669"/>
    <property type="project" value="InterPro"/>
</dbReference>
<evidence type="ECO:0000256" key="3">
    <source>
        <dbReference type="ARBA" id="ARBA00022475"/>
    </source>
</evidence>
<dbReference type="PANTHER" id="PTHR35008">
    <property type="entry name" value="BLL4482 PROTEIN-RELATED"/>
    <property type="match status" value="1"/>
</dbReference>
<evidence type="ECO:0000313" key="18">
    <source>
        <dbReference type="Proteomes" id="UP000274097"/>
    </source>
</evidence>
<dbReference type="Proteomes" id="UP000278036">
    <property type="component" value="Unassembled WGS sequence"/>
</dbReference>
<feature type="binding site" description="axial binding residue" evidence="13">
    <location>
        <position position="193"/>
    </location>
    <ligand>
        <name>heme c</name>
        <dbReference type="ChEBI" id="CHEBI:61717"/>
        <label>2</label>
    </ligand>
    <ligandPart>
        <name>Fe</name>
        <dbReference type="ChEBI" id="CHEBI:18248"/>
    </ligandPart>
</feature>
<organism evidence="16 19">
    <name type="scientific">Teichococcus wenyumeiae</name>
    <dbReference type="NCBI Taxonomy" id="2478470"/>
    <lineage>
        <taxon>Bacteria</taxon>
        <taxon>Pseudomonadati</taxon>
        <taxon>Pseudomonadota</taxon>
        <taxon>Alphaproteobacteria</taxon>
        <taxon>Acetobacterales</taxon>
        <taxon>Roseomonadaceae</taxon>
        <taxon>Roseomonas</taxon>
    </lineage>
</organism>
<feature type="binding site" description="axial binding residue" evidence="13">
    <location>
        <position position="47"/>
    </location>
    <ligand>
        <name>heme c</name>
        <dbReference type="ChEBI" id="CHEBI:61717"/>
        <label>1</label>
    </ligand>
    <ligandPart>
        <name>Fe</name>
        <dbReference type="ChEBI" id="CHEBI:18248"/>
    </ligandPart>
</feature>
<evidence type="ECO:0000256" key="9">
    <source>
        <dbReference type="ARBA" id="ARBA00022982"/>
    </source>
</evidence>
<dbReference type="GO" id="GO:0020037">
    <property type="term" value="F:heme binding"/>
    <property type="evidence" value="ECO:0007669"/>
    <property type="project" value="InterPro"/>
</dbReference>
<dbReference type="Pfam" id="PF00034">
    <property type="entry name" value="Cytochrom_C"/>
    <property type="match status" value="2"/>
</dbReference>
<keyword evidence="10 13" id="KW-0408">Iron</keyword>
<evidence type="ECO:0000256" key="4">
    <source>
        <dbReference type="ARBA" id="ARBA00022617"/>
    </source>
</evidence>
<feature type="binding site" description="covalent" evidence="12">
    <location>
        <position position="46"/>
    </location>
    <ligand>
        <name>heme c</name>
        <dbReference type="ChEBI" id="CHEBI:61717"/>
        <label>1</label>
    </ligand>
</feature>
<keyword evidence="6 13" id="KW-0479">Metal-binding</keyword>
<dbReference type="Gene3D" id="1.10.760.10">
    <property type="entry name" value="Cytochrome c-like domain"/>
    <property type="match status" value="3"/>
</dbReference>
<evidence type="ECO:0000256" key="12">
    <source>
        <dbReference type="PIRSR" id="PIRSR000018-50"/>
    </source>
</evidence>
<dbReference type="PRINTS" id="PR00605">
    <property type="entry name" value="CYTCHROMECIC"/>
</dbReference>
<keyword evidence="4 12" id="KW-0349">Heme</keyword>
<dbReference type="InterPro" id="IPR009056">
    <property type="entry name" value="Cyt_c-like_dom"/>
</dbReference>
<feature type="binding site" description="covalent" evidence="12">
    <location>
        <position position="189"/>
    </location>
    <ligand>
        <name>heme c</name>
        <dbReference type="ChEBI" id="CHEBI:61717"/>
        <label>2</label>
    </ligand>
</feature>
<evidence type="ECO:0000256" key="5">
    <source>
        <dbReference type="ARBA" id="ARBA00022660"/>
    </source>
</evidence>
<evidence type="ECO:0000256" key="6">
    <source>
        <dbReference type="ARBA" id="ARBA00022723"/>
    </source>
</evidence>
<keyword evidence="9" id="KW-0249">Electron transport</keyword>
<dbReference type="InterPro" id="IPR014353">
    <property type="entry name" value="Membr-bd_ADH_cyt_c"/>
</dbReference>
<keyword evidence="5" id="KW-0679">Respiratory chain</keyword>
<evidence type="ECO:0000313" key="16">
    <source>
        <dbReference type="EMBL" id="RKK01537.1"/>
    </source>
</evidence>
<dbReference type="GO" id="GO:0016614">
    <property type="term" value="F:oxidoreductase activity, acting on CH-OH group of donors"/>
    <property type="evidence" value="ECO:0007669"/>
    <property type="project" value="InterPro"/>
</dbReference>
<comment type="cofactor">
    <cofactor evidence="12">
        <name>heme c</name>
        <dbReference type="ChEBI" id="CHEBI:61717"/>
    </cofactor>
    <text evidence="12">Binds 3 heme c groups covalently per subunit.</text>
</comment>
<evidence type="ECO:0000256" key="2">
    <source>
        <dbReference type="ARBA" id="ARBA00022448"/>
    </source>
</evidence>
<keyword evidence="2" id="KW-0813">Transport</keyword>
<dbReference type="PANTHER" id="PTHR35008:SF8">
    <property type="entry name" value="ALCOHOL DEHYDROGENASE CYTOCHROME C SUBUNIT"/>
    <property type="match status" value="1"/>
</dbReference>
<feature type="domain" description="Cytochrome c" evidence="15">
    <location>
        <begin position="174"/>
        <end position="282"/>
    </location>
</feature>
<dbReference type="InParanoid" id="A0A3A9J2V7"/>
<keyword evidence="11" id="KW-0472">Membrane</keyword>
<comment type="caution">
    <text evidence="16">The sequence shown here is derived from an EMBL/GenBank/DDBJ whole genome shotgun (WGS) entry which is preliminary data.</text>
</comment>
<evidence type="ECO:0000256" key="1">
    <source>
        <dbReference type="ARBA" id="ARBA00004236"/>
    </source>
</evidence>
<sequence>MRRALLAATLLAASVLGANSAKADPDNFTEVERGKYLAIAGDCMACHIGADGKSMSGGHLLETPFGKISVPNITPDEETGLGLWSAEDFHRAMHEGKRPDGTHLYPAFPYPDFTKISRADNDAIFAYLQALPPVHNRVDRDTLPFPFNIRMLMAGWNMLNFEPGEFRPDPQKSPEYNRGAFLVEGPAHCGLCHTPRNIMGGDKDSELLQGATLQGWFAPNLTMDKRLGLGDWSEEELIAYLRTGRNDRAAASGPMAEVVAYSTSQMTDADLKAIAVYLRENGRAATTSGNTTPLAADDSRMRTGEAIYADTCKACHVADGSGVSRMFPRLANNQLVQQGDPTGVLRVILQGAQSAATPLSVTAPSMPSLGWRLNDQQVADVATYIRNAWGNAAPAVTADQVRKMRELTAVRPN</sequence>
<dbReference type="SUPFAM" id="SSF46626">
    <property type="entry name" value="Cytochrome c"/>
    <property type="match status" value="3"/>
</dbReference>
<comment type="subcellular location">
    <subcellularLocation>
        <location evidence="1">Cell membrane</location>
    </subcellularLocation>
</comment>
<evidence type="ECO:0000256" key="7">
    <source>
        <dbReference type="ARBA" id="ARBA00022729"/>
    </source>
</evidence>
<feature type="binding site" description="covalent" evidence="12">
    <location>
        <position position="192"/>
    </location>
    <ligand>
        <name>heme c</name>
        <dbReference type="ChEBI" id="CHEBI:61717"/>
        <label>2</label>
    </ligand>
</feature>
<reference evidence="16 19" key="1">
    <citation type="submission" date="2018-09" db="EMBL/GenBank/DDBJ databases">
        <title>Roseomonas sp. nov., isolated from feces of Tibetan antelopes in the Qinghai-Tibet plateau, China.</title>
        <authorList>
            <person name="Tian Z."/>
        </authorList>
    </citation>
    <scope>NUCLEOTIDE SEQUENCE [LARGE SCALE GENOMIC DNA]</scope>
    <source>
        <strain evidence="17 18">Z23</strain>
        <strain evidence="16 19">Z24</strain>
    </source>
</reference>
<evidence type="ECO:0000259" key="15">
    <source>
        <dbReference type="PROSITE" id="PS51007"/>
    </source>
</evidence>
<dbReference type="EMBL" id="RAQU01000255">
    <property type="protein sequence ID" value="RKK01537.1"/>
    <property type="molecule type" value="Genomic_DNA"/>
</dbReference>
<feature type="domain" description="Cytochrome c" evidence="15">
    <location>
        <begin position="299"/>
        <end position="389"/>
    </location>
</feature>
<feature type="binding site" description="covalent" evidence="12">
    <location>
        <position position="43"/>
    </location>
    <ligand>
        <name>heme c</name>
        <dbReference type="ChEBI" id="CHEBI:61717"/>
        <label>1</label>
    </ligand>
</feature>
<dbReference type="GO" id="GO:0005886">
    <property type="term" value="C:plasma membrane"/>
    <property type="evidence" value="ECO:0007669"/>
    <property type="project" value="UniProtKB-SubCell"/>
</dbReference>
<feature type="binding site" description="axial binding residue" evidence="13">
    <location>
        <position position="316"/>
    </location>
    <ligand>
        <name>heme c</name>
        <dbReference type="ChEBI" id="CHEBI:61717"/>
        <label>3</label>
    </ligand>
    <ligandPart>
        <name>Fe</name>
        <dbReference type="ChEBI" id="CHEBI:18248"/>
    </ligandPart>
</feature>
<feature type="signal peptide" evidence="14">
    <location>
        <begin position="1"/>
        <end position="23"/>
    </location>
</feature>
<evidence type="ECO:0000256" key="11">
    <source>
        <dbReference type="ARBA" id="ARBA00023136"/>
    </source>
</evidence>
<evidence type="ECO:0000256" key="8">
    <source>
        <dbReference type="ARBA" id="ARBA00022737"/>
    </source>
</evidence>